<dbReference type="InterPro" id="IPR006015">
    <property type="entry name" value="Universal_stress_UspA"/>
</dbReference>
<gene>
    <name evidence="3" type="ORF">ADL15_45550</name>
</gene>
<dbReference type="EMBL" id="LLZH01000331">
    <property type="protein sequence ID" value="KUL23451.1"/>
    <property type="molecule type" value="Genomic_DNA"/>
</dbReference>
<accession>A0A101JAZ5</accession>
<dbReference type="PRINTS" id="PR01438">
    <property type="entry name" value="UNVRSLSTRESS"/>
</dbReference>
<dbReference type="AlphaFoldDB" id="A0A101JAZ5"/>
<feature type="domain" description="UspA" evidence="2">
    <location>
        <begin position="206"/>
        <end position="245"/>
    </location>
</feature>
<dbReference type="Proteomes" id="UP000053244">
    <property type="component" value="Unassembled WGS sequence"/>
</dbReference>
<evidence type="ECO:0000256" key="1">
    <source>
        <dbReference type="ARBA" id="ARBA00008791"/>
    </source>
</evidence>
<reference evidence="3 4" key="1">
    <citation type="submission" date="2015-10" db="EMBL/GenBank/DDBJ databases">
        <authorList>
            <person name="Gilbert D.G."/>
        </authorList>
    </citation>
    <scope>NUCLEOTIDE SEQUENCE [LARGE SCALE GENOMIC DNA]</scope>
    <source>
        <strain evidence="3 4">NRRL B-16712</strain>
    </source>
</reference>
<sequence length="313" mass="33008">MPVPAHTVRGGETTMNDLDRLRVEHEARQRAGAPHRATPYSEVVNRYLNAFSYVDPYVPAPTPPPDPAAKPPPAGRVIVGADELPTAHLAVDLAAIEAGLRGTPLRIVHAGSSPRTRPALDRLAERVRRFAPEVAVSTRVTAGMGPAEMLLAEATADDLIVVGHRHGAARGSLRRSVADQVAARHTGPVLVVRAPGWPTGPESPARPLVVGVNGTAAATRAAEFAVEEARVRGCDVVLLHAVGEPSEVPDWTDRRGGVSVRNHTVIGDPVTELVAASEHAAAIVVGRDAGRQRLGSVNRAVLHRAHCPIFLVG</sequence>
<dbReference type="SUPFAM" id="SSF52402">
    <property type="entry name" value="Adenine nucleotide alpha hydrolases-like"/>
    <property type="match status" value="2"/>
</dbReference>
<keyword evidence="4" id="KW-1185">Reference proteome</keyword>
<evidence type="ECO:0000313" key="3">
    <source>
        <dbReference type="EMBL" id="KUL23451.1"/>
    </source>
</evidence>
<dbReference type="Gene3D" id="3.40.50.620">
    <property type="entry name" value="HUPs"/>
    <property type="match status" value="3"/>
</dbReference>
<protein>
    <recommendedName>
        <fullName evidence="2">UspA domain-containing protein</fullName>
    </recommendedName>
</protein>
<dbReference type="Pfam" id="PF00582">
    <property type="entry name" value="Usp"/>
    <property type="match status" value="3"/>
</dbReference>
<dbReference type="PANTHER" id="PTHR46268">
    <property type="entry name" value="STRESS RESPONSE PROTEIN NHAX"/>
    <property type="match status" value="1"/>
</dbReference>
<feature type="domain" description="UspA" evidence="2">
    <location>
        <begin position="254"/>
        <end position="312"/>
    </location>
</feature>
<comment type="caution">
    <text evidence="3">The sequence shown here is derived from an EMBL/GenBank/DDBJ whole genome shotgun (WGS) entry which is preliminary data.</text>
</comment>
<dbReference type="InterPro" id="IPR014729">
    <property type="entry name" value="Rossmann-like_a/b/a_fold"/>
</dbReference>
<comment type="similarity">
    <text evidence="1">Belongs to the universal stress protein A family.</text>
</comment>
<feature type="domain" description="UspA" evidence="2">
    <location>
        <begin position="76"/>
        <end position="193"/>
    </location>
</feature>
<organism evidence="3 4">
    <name type="scientific">Actinoplanes awajinensis subsp. mycoplanecinus</name>
    <dbReference type="NCBI Taxonomy" id="135947"/>
    <lineage>
        <taxon>Bacteria</taxon>
        <taxon>Bacillati</taxon>
        <taxon>Actinomycetota</taxon>
        <taxon>Actinomycetes</taxon>
        <taxon>Micromonosporales</taxon>
        <taxon>Micromonosporaceae</taxon>
        <taxon>Actinoplanes</taxon>
    </lineage>
</organism>
<dbReference type="InterPro" id="IPR006016">
    <property type="entry name" value="UspA"/>
</dbReference>
<evidence type="ECO:0000259" key="2">
    <source>
        <dbReference type="Pfam" id="PF00582"/>
    </source>
</evidence>
<name>A0A101JAZ5_9ACTN</name>
<dbReference type="PANTHER" id="PTHR46268:SF6">
    <property type="entry name" value="UNIVERSAL STRESS PROTEIN UP12"/>
    <property type="match status" value="1"/>
</dbReference>
<evidence type="ECO:0000313" key="4">
    <source>
        <dbReference type="Proteomes" id="UP000053244"/>
    </source>
</evidence>
<proteinExistence type="inferred from homology"/>